<feature type="region of interest" description="Disordered" evidence="1">
    <location>
        <begin position="1"/>
        <end position="24"/>
    </location>
</feature>
<organism evidence="2 3">
    <name type="scientific">Paxillus rubicundulus Ve08.2h10</name>
    <dbReference type="NCBI Taxonomy" id="930991"/>
    <lineage>
        <taxon>Eukaryota</taxon>
        <taxon>Fungi</taxon>
        <taxon>Dikarya</taxon>
        <taxon>Basidiomycota</taxon>
        <taxon>Agaricomycotina</taxon>
        <taxon>Agaricomycetes</taxon>
        <taxon>Agaricomycetidae</taxon>
        <taxon>Boletales</taxon>
        <taxon>Paxilineae</taxon>
        <taxon>Paxillaceae</taxon>
        <taxon>Paxillus</taxon>
    </lineage>
</organism>
<sequence length="57" mass="6803">MPHTSPRSQGIRRRRSRPKLTLRRACSVSQQRVFAYGSYRGTIYRAARRGPRIDEWR</sequence>
<dbReference type="Proteomes" id="UP000054538">
    <property type="component" value="Unassembled WGS sequence"/>
</dbReference>
<reference evidence="3" key="2">
    <citation type="submission" date="2015-01" db="EMBL/GenBank/DDBJ databases">
        <title>Evolutionary Origins and Diversification of the Mycorrhizal Mutualists.</title>
        <authorList>
            <consortium name="DOE Joint Genome Institute"/>
            <consortium name="Mycorrhizal Genomics Consortium"/>
            <person name="Kohler A."/>
            <person name="Kuo A."/>
            <person name="Nagy L.G."/>
            <person name="Floudas D."/>
            <person name="Copeland A."/>
            <person name="Barry K.W."/>
            <person name="Cichocki N."/>
            <person name="Veneault-Fourrey C."/>
            <person name="LaButti K."/>
            <person name="Lindquist E.A."/>
            <person name="Lipzen A."/>
            <person name="Lundell T."/>
            <person name="Morin E."/>
            <person name="Murat C."/>
            <person name="Riley R."/>
            <person name="Ohm R."/>
            <person name="Sun H."/>
            <person name="Tunlid A."/>
            <person name="Henrissat B."/>
            <person name="Grigoriev I.V."/>
            <person name="Hibbett D.S."/>
            <person name="Martin F."/>
        </authorList>
    </citation>
    <scope>NUCLEOTIDE SEQUENCE [LARGE SCALE GENOMIC DNA]</scope>
    <source>
        <strain evidence="3">Ve08.2h10</strain>
    </source>
</reference>
<gene>
    <name evidence="2" type="ORF">PAXRUDRAFT_830586</name>
</gene>
<dbReference type="HOGENOM" id="CLU_2997118_0_0_1"/>
<name>A0A0D0D532_9AGAM</name>
<proteinExistence type="predicted"/>
<reference evidence="2 3" key="1">
    <citation type="submission" date="2014-04" db="EMBL/GenBank/DDBJ databases">
        <authorList>
            <consortium name="DOE Joint Genome Institute"/>
            <person name="Kuo A."/>
            <person name="Kohler A."/>
            <person name="Jargeat P."/>
            <person name="Nagy L.G."/>
            <person name="Floudas D."/>
            <person name="Copeland A."/>
            <person name="Barry K.W."/>
            <person name="Cichocki N."/>
            <person name="Veneault-Fourrey C."/>
            <person name="LaButti K."/>
            <person name="Lindquist E.A."/>
            <person name="Lipzen A."/>
            <person name="Lundell T."/>
            <person name="Morin E."/>
            <person name="Murat C."/>
            <person name="Sun H."/>
            <person name="Tunlid A."/>
            <person name="Henrissat B."/>
            <person name="Grigoriev I.V."/>
            <person name="Hibbett D.S."/>
            <person name="Martin F."/>
            <person name="Nordberg H.P."/>
            <person name="Cantor M.N."/>
            <person name="Hua S.X."/>
        </authorList>
    </citation>
    <scope>NUCLEOTIDE SEQUENCE [LARGE SCALE GENOMIC DNA]</scope>
    <source>
        <strain evidence="2 3">Ve08.2h10</strain>
    </source>
</reference>
<evidence type="ECO:0000313" key="2">
    <source>
        <dbReference type="EMBL" id="KIK91722.1"/>
    </source>
</evidence>
<protein>
    <submittedName>
        <fullName evidence="2">Uncharacterized protein</fullName>
    </submittedName>
</protein>
<feature type="compositionally biased region" description="Basic residues" evidence="1">
    <location>
        <begin position="10"/>
        <end position="22"/>
    </location>
</feature>
<keyword evidence="3" id="KW-1185">Reference proteome</keyword>
<dbReference type="AlphaFoldDB" id="A0A0D0D532"/>
<evidence type="ECO:0000256" key="1">
    <source>
        <dbReference type="SAM" id="MobiDB-lite"/>
    </source>
</evidence>
<evidence type="ECO:0000313" key="3">
    <source>
        <dbReference type="Proteomes" id="UP000054538"/>
    </source>
</evidence>
<accession>A0A0D0D532</accession>
<dbReference type="EMBL" id="KN825356">
    <property type="protein sequence ID" value="KIK91722.1"/>
    <property type="molecule type" value="Genomic_DNA"/>
</dbReference>
<dbReference type="InParanoid" id="A0A0D0D532"/>